<reference evidence="1 2" key="1">
    <citation type="journal article" date="2016" name="Nat. Biotechnol.">
        <title>Measurement of bacterial replication rates in microbial communities.</title>
        <authorList>
            <person name="Brown C.T."/>
            <person name="Olm M.R."/>
            <person name="Thomas B.C."/>
            <person name="Banfield J.F."/>
        </authorList>
    </citation>
    <scope>NUCLEOTIDE SEQUENCE [LARGE SCALE GENOMIC DNA]</scope>
    <source>
        <strain evidence="1">46_33</strain>
    </source>
</reference>
<dbReference type="SUPFAM" id="SSF56801">
    <property type="entry name" value="Acetyl-CoA synthetase-like"/>
    <property type="match status" value="1"/>
</dbReference>
<dbReference type="Proteomes" id="UP000186777">
    <property type="component" value="Unassembled WGS sequence"/>
</dbReference>
<name>A0A1Q6RB44_9FIRM</name>
<dbReference type="AlphaFoldDB" id="A0A1Q6RB44"/>
<dbReference type="STRING" id="626940.BHW43_01265"/>
<sequence>MKGILAEIASMVKDFGSAPTFAEMPRKTLADKGIAGPTAAHTIEEVHTPLNLAYLTFTTGSSAFQNIVGITFAELPARVKASFTVLERAGLKAGDKVLVTYPPLVNVFSGEAFKKYGLQWEFLVRSSRDAFLAALYEFQPKAVVGESSFIRASLEDAKHMGVADELPKDIVLLTAGTPLDLELLPIAQEVLNAEVHDLYGCQEFGWLCMDGVPVRDDIELVKLPDNGGQDMYELVVGGLPMGDSFPVSESGHVCNRNGKVITYRRERTYPEYEVIVKATTLTSTVTLGRVARSILRIKGRVVKISPDVVTGAEHTVLELIPDYITAGKQQGIVIEGPAKTRFFDDLVQAQLDYQQKAKADPTWTKRN</sequence>
<dbReference type="EMBL" id="MNTG01000001">
    <property type="protein sequence ID" value="OLA39540.1"/>
    <property type="molecule type" value="Genomic_DNA"/>
</dbReference>
<proteinExistence type="predicted"/>
<dbReference type="InterPro" id="IPR042099">
    <property type="entry name" value="ANL_N_sf"/>
</dbReference>
<dbReference type="RefSeq" id="WP_303679196.1">
    <property type="nucleotide sequence ID" value="NZ_DBEZXK010000125.1"/>
</dbReference>
<protein>
    <submittedName>
        <fullName evidence="1">Acyl carrier protein</fullName>
    </submittedName>
</protein>
<comment type="caution">
    <text evidence="1">The sequence shown here is derived from an EMBL/GenBank/DDBJ whole genome shotgun (WGS) entry which is preliminary data.</text>
</comment>
<organism evidence="1 2">
    <name type="scientific">Phascolarctobacterium succinatutens</name>
    <dbReference type="NCBI Taxonomy" id="626940"/>
    <lineage>
        <taxon>Bacteria</taxon>
        <taxon>Bacillati</taxon>
        <taxon>Bacillota</taxon>
        <taxon>Negativicutes</taxon>
        <taxon>Acidaminococcales</taxon>
        <taxon>Acidaminococcaceae</taxon>
        <taxon>Phascolarctobacterium</taxon>
    </lineage>
</organism>
<accession>A0A1Q6RB44</accession>
<evidence type="ECO:0000313" key="1">
    <source>
        <dbReference type="EMBL" id="OLA39540.1"/>
    </source>
</evidence>
<gene>
    <name evidence="1" type="ORF">BHW43_01265</name>
</gene>
<dbReference type="Gene3D" id="3.40.50.12780">
    <property type="entry name" value="N-terminal domain of ligase-like"/>
    <property type="match status" value="1"/>
</dbReference>
<evidence type="ECO:0000313" key="2">
    <source>
        <dbReference type="Proteomes" id="UP000186777"/>
    </source>
</evidence>